<evidence type="ECO:0000256" key="1">
    <source>
        <dbReference type="ARBA" id="ARBA00010617"/>
    </source>
</evidence>
<dbReference type="SUPFAM" id="SSF48264">
    <property type="entry name" value="Cytochrome P450"/>
    <property type="match status" value="1"/>
</dbReference>
<dbReference type="GO" id="GO:0005506">
    <property type="term" value="F:iron ion binding"/>
    <property type="evidence" value="ECO:0007669"/>
    <property type="project" value="InterPro"/>
</dbReference>
<protein>
    <submittedName>
        <fullName evidence="3">Pentalenolactone synthase</fullName>
        <ecNumber evidence="3">1.14.19.8</ecNumber>
    </submittedName>
</protein>
<dbReference type="GO" id="GO:0016705">
    <property type="term" value="F:oxidoreductase activity, acting on paired donors, with incorporation or reduction of molecular oxygen"/>
    <property type="evidence" value="ECO:0007669"/>
    <property type="project" value="InterPro"/>
</dbReference>
<keyword evidence="2" id="KW-0408">Iron</keyword>
<keyword evidence="2" id="KW-0349">Heme</keyword>
<dbReference type="InterPro" id="IPR002397">
    <property type="entry name" value="Cyt_P450_B"/>
</dbReference>
<dbReference type="InterPro" id="IPR017972">
    <property type="entry name" value="Cyt_P450_CS"/>
</dbReference>
<dbReference type="RefSeq" id="WP_253744862.1">
    <property type="nucleotide sequence ID" value="NZ_BAABKA010000026.1"/>
</dbReference>
<dbReference type="EC" id="1.14.19.8" evidence="3"/>
<comment type="caution">
    <text evidence="3">The sequence shown here is derived from an EMBL/GenBank/DDBJ whole genome shotgun (WGS) entry which is preliminary data.</text>
</comment>
<dbReference type="GO" id="GO:0004497">
    <property type="term" value="F:monooxygenase activity"/>
    <property type="evidence" value="ECO:0007669"/>
    <property type="project" value="UniProtKB-KW"/>
</dbReference>
<organism evidence="3 4">
    <name type="scientific">Nonomuraea thailandensis</name>
    <dbReference type="NCBI Taxonomy" id="1188745"/>
    <lineage>
        <taxon>Bacteria</taxon>
        <taxon>Bacillati</taxon>
        <taxon>Actinomycetota</taxon>
        <taxon>Actinomycetes</taxon>
        <taxon>Streptosporangiales</taxon>
        <taxon>Streptosporangiaceae</taxon>
        <taxon>Nonomuraea</taxon>
    </lineage>
</organism>
<reference evidence="3" key="1">
    <citation type="submission" date="2022-06" db="EMBL/GenBank/DDBJ databases">
        <title>Sequencing the genomes of 1000 actinobacteria strains.</title>
        <authorList>
            <person name="Klenk H.-P."/>
        </authorList>
    </citation>
    <scope>NUCLEOTIDE SEQUENCE</scope>
    <source>
        <strain evidence="3">DSM 46694</strain>
    </source>
</reference>
<evidence type="ECO:0000313" key="3">
    <source>
        <dbReference type="EMBL" id="MCP2357755.1"/>
    </source>
</evidence>
<sequence length="421" mass="43581">MILPFDRPGPLTPPPEYARLRDIAPVARVRTPDGREAWLVTSYDAVATVLSDRRFGLAPPGDAHPGNETLFQDGEAHARLRRLVSKAFGPRAIEGMRARVERVADEHVAALAGSGPPADLVAGLAAPLSITVIGELLGVDAGDRAHVEELAGAGGADFVFGDEEELARAGEAWEKLTAYAATLVEARRAAPGDDLLSSLIAVRDTQDGRLGDGELVAMAATVVSAGYLSARNAISTATLRLLAEDRLTDVTGALDGEGPPSGAGERCAVGTPSGAGGRRAVDTPPGADGRLGAVVEEVLRLQSGLTGEPFPRFAQTDLDLAGVAIAAGDLVLVRLEAAHRDPRHFPDPDTFVAGRGSSPSLVFGHGVHHCLGAPLARLEVGAALAALARRLPGLRLLGTAGDLTWARDGVDIGPAALHVTW</sequence>
<proteinExistence type="inferred from homology"/>
<dbReference type="Gene3D" id="1.10.630.10">
    <property type="entry name" value="Cytochrome P450"/>
    <property type="match status" value="1"/>
</dbReference>
<dbReference type="PANTHER" id="PTHR46696:SF1">
    <property type="entry name" value="CYTOCHROME P450 YJIB-RELATED"/>
    <property type="match status" value="1"/>
</dbReference>
<gene>
    <name evidence="3" type="ORF">HD597_004775</name>
</gene>
<dbReference type="GO" id="GO:0020037">
    <property type="term" value="F:heme binding"/>
    <property type="evidence" value="ECO:0007669"/>
    <property type="project" value="InterPro"/>
</dbReference>
<keyword evidence="2" id="KW-0479">Metal-binding</keyword>
<evidence type="ECO:0000313" key="4">
    <source>
        <dbReference type="Proteomes" id="UP001139648"/>
    </source>
</evidence>
<dbReference type="Pfam" id="PF00067">
    <property type="entry name" value="p450"/>
    <property type="match status" value="1"/>
</dbReference>
<dbReference type="PROSITE" id="PS00086">
    <property type="entry name" value="CYTOCHROME_P450"/>
    <property type="match status" value="1"/>
</dbReference>
<keyword evidence="4" id="KW-1185">Reference proteome</keyword>
<comment type="similarity">
    <text evidence="1 2">Belongs to the cytochrome P450 family.</text>
</comment>
<dbReference type="AlphaFoldDB" id="A0A9X2GHI7"/>
<dbReference type="PANTHER" id="PTHR46696">
    <property type="entry name" value="P450, PUTATIVE (EUROFUNG)-RELATED"/>
    <property type="match status" value="1"/>
</dbReference>
<keyword evidence="2" id="KW-0503">Monooxygenase</keyword>
<dbReference type="InterPro" id="IPR036396">
    <property type="entry name" value="Cyt_P450_sf"/>
</dbReference>
<dbReference type="EMBL" id="JAMZEB010000002">
    <property type="protein sequence ID" value="MCP2357755.1"/>
    <property type="molecule type" value="Genomic_DNA"/>
</dbReference>
<accession>A0A9X2GHI7</accession>
<name>A0A9X2GHI7_9ACTN</name>
<dbReference type="InterPro" id="IPR001128">
    <property type="entry name" value="Cyt_P450"/>
</dbReference>
<evidence type="ECO:0000256" key="2">
    <source>
        <dbReference type="RuleBase" id="RU000461"/>
    </source>
</evidence>
<dbReference type="Proteomes" id="UP001139648">
    <property type="component" value="Unassembled WGS sequence"/>
</dbReference>
<dbReference type="PRINTS" id="PR00359">
    <property type="entry name" value="BP450"/>
</dbReference>
<keyword evidence="2 3" id="KW-0560">Oxidoreductase</keyword>